<feature type="compositionally biased region" description="Polar residues" evidence="1">
    <location>
        <begin position="1"/>
        <end position="11"/>
    </location>
</feature>
<evidence type="ECO:0000313" key="4">
    <source>
        <dbReference type="Proteomes" id="UP000030765"/>
    </source>
</evidence>
<dbReference type="EMBL" id="ATLV01023776">
    <property type="status" value="NOT_ANNOTATED_CDS"/>
    <property type="molecule type" value="Genomic_DNA"/>
</dbReference>
<evidence type="ECO:0000256" key="1">
    <source>
        <dbReference type="SAM" id="MobiDB-lite"/>
    </source>
</evidence>
<dbReference type="VEuPathDB" id="VectorBase:ASIC017694"/>
<keyword evidence="4" id="KW-1185">Reference proteome</keyword>
<dbReference type="EnsemblMetazoa" id="ASIC017694-RA">
    <property type="protein sequence ID" value="ASIC017694-PA"/>
    <property type="gene ID" value="ASIC017694"/>
</dbReference>
<proteinExistence type="predicted"/>
<gene>
    <name evidence="2" type="ORF">ZHAS_00017694</name>
</gene>
<keyword evidence="2" id="KW-0675">Receptor</keyword>
<dbReference type="AlphaFoldDB" id="A0A084WGZ8"/>
<evidence type="ECO:0000313" key="2">
    <source>
        <dbReference type="EMBL" id="KFB49492.1"/>
    </source>
</evidence>
<feature type="region of interest" description="Disordered" evidence="1">
    <location>
        <begin position="52"/>
        <end position="73"/>
    </location>
</feature>
<name>A0A084WGZ8_ANOSI</name>
<dbReference type="Proteomes" id="UP000030765">
    <property type="component" value="Unassembled WGS sequence"/>
</dbReference>
<accession>A0A084WGZ8</accession>
<sequence>MVLSEAASSSRPRCGSGLGATYRADVPCQTQRIAIANHILITDRSIAAKRFPRWEKERTQRGPVEGGVASGRW</sequence>
<evidence type="ECO:0000313" key="3">
    <source>
        <dbReference type="EnsemblMetazoa" id="ASIC017694-PA"/>
    </source>
</evidence>
<protein>
    <submittedName>
        <fullName evidence="2 3">Receptor-interacting serine/threonine-protein kinase 4 isoform 6</fullName>
    </submittedName>
</protein>
<feature type="region of interest" description="Disordered" evidence="1">
    <location>
        <begin position="1"/>
        <end position="21"/>
    </location>
</feature>
<feature type="compositionally biased region" description="Gly residues" evidence="1">
    <location>
        <begin position="64"/>
        <end position="73"/>
    </location>
</feature>
<keyword evidence="2" id="KW-0418">Kinase</keyword>
<keyword evidence="2" id="KW-0808">Transferase</keyword>
<organism evidence="2">
    <name type="scientific">Anopheles sinensis</name>
    <name type="common">Mosquito</name>
    <dbReference type="NCBI Taxonomy" id="74873"/>
    <lineage>
        <taxon>Eukaryota</taxon>
        <taxon>Metazoa</taxon>
        <taxon>Ecdysozoa</taxon>
        <taxon>Arthropoda</taxon>
        <taxon>Hexapoda</taxon>
        <taxon>Insecta</taxon>
        <taxon>Pterygota</taxon>
        <taxon>Neoptera</taxon>
        <taxon>Endopterygota</taxon>
        <taxon>Diptera</taxon>
        <taxon>Nematocera</taxon>
        <taxon>Culicoidea</taxon>
        <taxon>Culicidae</taxon>
        <taxon>Anophelinae</taxon>
        <taxon>Anopheles</taxon>
    </lineage>
</organism>
<dbReference type="EMBL" id="KE525346">
    <property type="protein sequence ID" value="KFB49492.1"/>
    <property type="molecule type" value="Genomic_DNA"/>
</dbReference>
<dbReference type="GO" id="GO:0016301">
    <property type="term" value="F:kinase activity"/>
    <property type="evidence" value="ECO:0007669"/>
    <property type="project" value="UniProtKB-KW"/>
</dbReference>
<reference evidence="3" key="2">
    <citation type="submission" date="2020-05" db="UniProtKB">
        <authorList>
            <consortium name="EnsemblMetazoa"/>
        </authorList>
    </citation>
    <scope>IDENTIFICATION</scope>
</reference>
<reference evidence="2 4" key="1">
    <citation type="journal article" date="2014" name="BMC Genomics">
        <title>Genome sequence of Anopheles sinensis provides insight into genetics basis of mosquito competence for malaria parasites.</title>
        <authorList>
            <person name="Zhou D."/>
            <person name="Zhang D."/>
            <person name="Ding G."/>
            <person name="Shi L."/>
            <person name="Hou Q."/>
            <person name="Ye Y."/>
            <person name="Xu Y."/>
            <person name="Zhou H."/>
            <person name="Xiong C."/>
            <person name="Li S."/>
            <person name="Yu J."/>
            <person name="Hong S."/>
            <person name="Yu X."/>
            <person name="Zou P."/>
            <person name="Chen C."/>
            <person name="Chang X."/>
            <person name="Wang W."/>
            <person name="Lv Y."/>
            <person name="Sun Y."/>
            <person name="Ma L."/>
            <person name="Shen B."/>
            <person name="Zhu C."/>
        </authorList>
    </citation>
    <scope>NUCLEOTIDE SEQUENCE [LARGE SCALE GENOMIC DNA]</scope>
</reference>